<dbReference type="InterPro" id="IPR029062">
    <property type="entry name" value="Class_I_gatase-like"/>
</dbReference>
<dbReference type="Proteomes" id="UP000595332">
    <property type="component" value="Chromosome"/>
</dbReference>
<dbReference type="KEGG" id="njp:NEJAP_0607"/>
<dbReference type="Pfam" id="PF12833">
    <property type="entry name" value="HTH_18"/>
    <property type="match status" value="1"/>
</dbReference>
<evidence type="ECO:0000256" key="1">
    <source>
        <dbReference type="ARBA" id="ARBA00023015"/>
    </source>
</evidence>
<dbReference type="RefSeq" id="WP_201349247.1">
    <property type="nucleotide sequence ID" value="NZ_AP014546.1"/>
</dbReference>
<evidence type="ECO:0000259" key="4">
    <source>
        <dbReference type="PROSITE" id="PS01124"/>
    </source>
</evidence>
<evidence type="ECO:0000256" key="3">
    <source>
        <dbReference type="ARBA" id="ARBA00023163"/>
    </source>
</evidence>
<dbReference type="SUPFAM" id="SSF52317">
    <property type="entry name" value="Class I glutamine amidotransferase-like"/>
    <property type="match status" value="1"/>
</dbReference>
<dbReference type="InterPro" id="IPR002818">
    <property type="entry name" value="DJ-1/PfpI"/>
</dbReference>
<feature type="domain" description="HTH araC/xylS-type" evidence="4">
    <location>
        <begin position="247"/>
        <end position="345"/>
    </location>
</feature>
<dbReference type="CDD" id="cd03136">
    <property type="entry name" value="GATase1_AraC_ArgR_like"/>
    <property type="match status" value="1"/>
</dbReference>
<dbReference type="GO" id="GO:0003700">
    <property type="term" value="F:DNA-binding transcription factor activity"/>
    <property type="evidence" value="ECO:0007669"/>
    <property type="project" value="InterPro"/>
</dbReference>
<name>A0A7R6P7A7_9GAMM</name>
<reference evidence="5 6" key="1">
    <citation type="journal article" date="2008" name="Int. J. Syst. Evol. Microbiol.">
        <title>Neptunomonas japonica sp. nov., an Osedax japonicus symbiont-like bacterium isolated from sediment adjacent to sperm whale carcasses off Kagoshima, Japan.</title>
        <authorList>
            <person name="Miyazaki M."/>
            <person name="Nogi Y."/>
            <person name="Fujiwara Y."/>
            <person name="Kawato M."/>
            <person name="Kubokawa K."/>
            <person name="Horikoshi K."/>
        </authorList>
    </citation>
    <scope>NUCLEOTIDE SEQUENCE [LARGE SCALE GENOMIC DNA]</scope>
    <source>
        <strain evidence="5 6">JAMM 1380</strain>
    </source>
</reference>
<dbReference type="Gene3D" id="1.10.10.60">
    <property type="entry name" value="Homeodomain-like"/>
    <property type="match status" value="1"/>
</dbReference>
<evidence type="ECO:0000313" key="5">
    <source>
        <dbReference type="EMBL" id="BBB28564.1"/>
    </source>
</evidence>
<proteinExistence type="predicted"/>
<dbReference type="PANTHER" id="PTHR43130:SF3">
    <property type="entry name" value="HTH-TYPE TRANSCRIPTIONAL REGULATOR RV1931C"/>
    <property type="match status" value="1"/>
</dbReference>
<keyword evidence="6" id="KW-1185">Reference proteome</keyword>
<evidence type="ECO:0000256" key="2">
    <source>
        <dbReference type="ARBA" id="ARBA00023125"/>
    </source>
</evidence>
<gene>
    <name evidence="5" type="ORF">NEJAP_0607</name>
</gene>
<dbReference type="InterPro" id="IPR052158">
    <property type="entry name" value="INH-QAR"/>
</dbReference>
<dbReference type="GO" id="GO:0043565">
    <property type="term" value="F:sequence-specific DNA binding"/>
    <property type="evidence" value="ECO:0007669"/>
    <property type="project" value="InterPro"/>
</dbReference>
<dbReference type="InterPro" id="IPR018060">
    <property type="entry name" value="HTH_AraC"/>
</dbReference>
<protein>
    <submittedName>
        <fullName evidence="5">AraC family transcriptional regulator</fullName>
    </submittedName>
</protein>
<keyword evidence="3" id="KW-0804">Transcription</keyword>
<keyword evidence="1" id="KW-0805">Transcription regulation</keyword>
<evidence type="ECO:0000313" key="6">
    <source>
        <dbReference type="Proteomes" id="UP000595332"/>
    </source>
</evidence>
<keyword evidence="2" id="KW-0238">DNA-binding</keyword>
<sequence length="346" mass="38017">MTGSKEKRSFSAKMKDANSAFLPSEGTQAEPTHVGFILQKHFSMMAFTAAVDAIVTANLVNTSPLFTYETLAIENSPIMSDLGIEISADSIINEASPLQPNIPKILIICGGFRCSTEAHPPLSMLLKTAATQGVIMGGIWNGAIALAHAGLLDKQSCAVHPDNHAFMRERFPQVTTSNQVFVSDNNRLSCAGPVSALDMMLYLIGETHGKTIVRAIKEILSCDQISESSDIRLNQIIDDPCLPEKLRDLMALMAANIEEPISAEELSEFVGISRRQTERLFQHHLETSPSRYYLELRITHARRLLLQTNDSITNIALASGFVSSSHFSNCYKDYFGVSPKLARESR</sequence>
<dbReference type="SUPFAM" id="SSF46689">
    <property type="entry name" value="Homeodomain-like"/>
    <property type="match status" value="2"/>
</dbReference>
<dbReference type="AlphaFoldDB" id="A0A7R6P7A7"/>
<dbReference type="EMBL" id="AP014546">
    <property type="protein sequence ID" value="BBB28564.1"/>
    <property type="molecule type" value="Genomic_DNA"/>
</dbReference>
<dbReference type="PROSITE" id="PS00041">
    <property type="entry name" value="HTH_ARAC_FAMILY_1"/>
    <property type="match status" value="1"/>
</dbReference>
<dbReference type="InterPro" id="IPR009057">
    <property type="entry name" value="Homeodomain-like_sf"/>
</dbReference>
<dbReference type="Gene3D" id="3.40.50.880">
    <property type="match status" value="1"/>
</dbReference>
<organism evidence="5 6">
    <name type="scientific">Neptunomonas japonica JAMM 1380</name>
    <dbReference type="NCBI Taxonomy" id="1441457"/>
    <lineage>
        <taxon>Bacteria</taxon>
        <taxon>Pseudomonadati</taxon>
        <taxon>Pseudomonadota</taxon>
        <taxon>Gammaproteobacteria</taxon>
        <taxon>Oceanospirillales</taxon>
        <taxon>Oceanospirillaceae</taxon>
        <taxon>Neptunomonas</taxon>
    </lineage>
</organism>
<dbReference type="PROSITE" id="PS01124">
    <property type="entry name" value="HTH_ARAC_FAMILY_2"/>
    <property type="match status" value="1"/>
</dbReference>
<dbReference type="SMART" id="SM00342">
    <property type="entry name" value="HTH_ARAC"/>
    <property type="match status" value="1"/>
</dbReference>
<dbReference type="InterPro" id="IPR018062">
    <property type="entry name" value="HTH_AraC-typ_CS"/>
</dbReference>
<dbReference type="PANTHER" id="PTHR43130">
    <property type="entry name" value="ARAC-FAMILY TRANSCRIPTIONAL REGULATOR"/>
    <property type="match status" value="1"/>
</dbReference>
<dbReference type="Pfam" id="PF01965">
    <property type="entry name" value="DJ-1_PfpI"/>
    <property type="match status" value="1"/>
</dbReference>
<accession>A0A7R6P7A7</accession>